<dbReference type="OrthoDB" id="6424487at2759"/>
<protein>
    <submittedName>
        <fullName evidence="3">Uncharacterized protein</fullName>
    </submittedName>
</protein>
<evidence type="ECO:0000313" key="4">
    <source>
        <dbReference type="Proteomes" id="UP001153712"/>
    </source>
</evidence>
<keyword evidence="1" id="KW-0175">Coiled coil</keyword>
<dbReference type="EMBL" id="OU900095">
    <property type="protein sequence ID" value="CAG9859511.1"/>
    <property type="molecule type" value="Genomic_DNA"/>
</dbReference>
<feature type="compositionally biased region" description="Basic and acidic residues" evidence="2">
    <location>
        <begin position="1213"/>
        <end position="1222"/>
    </location>
</feature>
<feature type="compositionally biased region" description="Basic and acidic residues" evidence="2">
    <location>
        <begin position="809"/>
        <end position="824"/>
    </location>
</feature>
<feature type="region of interest" description="Disordered" evidence="2">
    <location>
        <begin position="891"/>
        <end position="922"/>
    </location>
</feature>
<feature type="region of interest" description="Disordered" evidence="2">
    <location>
        <begin position="352"/>
        <end position="376"/>
    </location>
</feature>
<feature type="compositionally biased region" description="Polar residues" evidence="2">
    <location>
        <begin position="1188"/>
        <end position="1207"/>
    </location>
</feature>
<feature type="compositionally biased region" description="Polar residues" evidence="2">
    <location>
        <begin position="792"/>
        <end position="805"/>
    </location>
</feature>
<gene>
    <name evidence="3" type="ORF">PHYEVI_LOCUS5885</name>
</gene>
<feature type="region of interest" description="Disordered" evidence="2">
    <location>
        <begin position="300"/>
        <end position="321"/>
    </location>
</feature>
<organism evidence="3 4">
    <name type="scientific">Phyllotreta striolata</name>
    <name type="common">Striped flea beetle</name>
    <name type="synonym">Crioceris striolata</name>
    <dbReference type="NCBI Taxonomy" id="444603"/>
    <lineage>
        <taxon>Eukaryota</taxon>
        <taxon>Metazoa</taxon>
        <taxon>Ecdysozoa</taxon>
        <taxon>Arthropoda</taxon>
        <taxon>Hexapoda</taxon>
        <taxon>Insecta</taxon>
        <taxon>Pterygota</taxon>
        <taxon>Neoptera</taxon>
        <taxon>Endopterygota</taxon>
        <taxon>Coleoptera</taxon>
        <taxon>Polyphaga</taxon>
        <taxon>Cucujiformia</taxon>
        <taxon>Chrysomeloidea</taxon>
        <taxon>Chrysomelidae</taxon>
        <taxon>Galerucinae</taxon>
        <taxon>Alticini</taxon>
        <taxon>Phyllotreta</taxon>
    </lineage>
</organism>
<feature type="compositionally biased region" description="Polar residues" evidence="2">
    <location>
        <begin position="1264"/>
        <end position="1275"/>
    </location>
</feature>
<accession>A0A9N9TPX3</accession>
<reference evidence="3" key="1">
    <citation type="submission" date="2022-01" db="EMBL/GenBank/DDBJ databases">
        <authorList>
            <person name="King R."/>
        </authorList>
    </citation>
    <scope>NUCLEOTIDE SEQUENCE</scope>
</reference>
<sequence length="2059" mass="230857">MDTPSQQSLSEIDESSKVVPKIFVDYSENSTTECTENNSNTSLLRRIMNNAKSILTQKCASLHPSLSSEEPTKETGEYFSNPTDFPTGKVFKETGLKYTSSDYCMVDEDTITSTFTTSKKPYPTSIKVFKRERECKTVSTSQNTEDDLQLVQPLLSNRTLSRSSKRAYQFPYGNAEKDFNGPFEPSEFFHTDDTITNNLMSEGSLAQSKLAPSPKSCAKFEDAEKMPDCNVPCRDDSYGDSHSSSISVQGMMGECETLSAGFKDCMKTASNRSTEPLEPACKKPSSRSISLEEKRWLDIPDTTKNVRESSQPGKNYGSQDDGKFRIDVEISNFRSDRKTTELYDHATILRGQRSSSRRLASEKLAEKRKSDHRIDNSPLAKRKCPAASDYKDQDNQCAFIGSPILEASNFKMEVRGKKCDNGTFGESMTDVISREKNYRSHIQGFRNREKQYDSISNSLYGINKDSGELESTTKALKSENAALKNEIMEMRLDLKHTLEKVQGPMRLKLEAEKSRCHQLQQELQKAFQNMVVSEENYLREMNVLKKQLCMAGTNMDELEQMNKKLKEEMNIMDMLCAKLEDDLIQQKLNEAETIKRLTHKKYIGGDNVEFDVMSSKQESNLHDIARKLSKTIKDCVPCADCAIGIPAELKGAAKLIKELTDMVDSRKEALSYEFGESSVSRTDTSCQSPPPMEEISTQCKDLRTIGTVVSMCLMSKSNILSHEGNPTLLSRSSGTRQEIVAHVSQTLTPSGCLKLSSASSKRDSWTNSCHSTKTPAILDKLSSVLQMISASNDPMMTDKNSSTCNCGAAEEKSLSGRSRGKAEECNNSIATSNNSNNSSNYSSQFPDEMGSFRPEIREVDVDESDTINGRMENSSGYDSKIDVSSKMRVLKRDSFSEESDVKTANEKSDMDSEETSKKRSKLSVRIDPRPIFSKEKTQEDISEASEGYLREEAHGISNKTQQDIQIPLLVDTKMEMCESPPDNLNVTTSVTESGNLLILTEGPSGIIETVLHYLDDGTIEVVTQITDLTKSQSSKRFYIPLAFKVAESADATSEKGKKSEKSEMDLQQDISTQLIVSEQSPSLSERFHEPVAAPSKDELSKEQEDISGQVLICANLKCVDRNEECVMYKDDKSCNTLVVPTVSNGTLLSTIRNDVECWTCPVKKIDIICGPSKSSFLQQTERFAIGQRSTSNTDLSQLNPDLPQSNPDLPEPVEPKPMDDKPKMNEETICLKEIFHKGTCTEKEVGNDAGTDTMINYIDESTTMSEEKLSVQTSKGDGKTREEIKEKSEEEMTETEQTQENTDDLRKQLEEILLRSASILSPKTSKPASVSKTVESSSKNQVTIELSGKSLTTVDDSLTLFDIDPNQPRRVSNKFRSDECWCPTPCSCKKNALPLELETSLTENETSFVTDFDVAYANVKHGVDKNKQKISIDDVFKKKSSEGKHPVDCECVDCICMPLVRQLATTKEFFVAEDNKQIYQMTACSSPNSKKAFLMPVQKCSNESIGKWDYYLHYPYLDEDTENTDENSHDEPIKNKADKSKSKACCCTRDCVCDQCKIEMMKKEIQKLKNEVNELKGIKQKQDLSYLDDFNSKFNLESRCPEDCICTKCDCTLTTSMSDRTIKGDCEEPKWPRLTCKSPKNECKDCFFAKKQMKSYFTNHQNNQKCHLWSGPICKCPLCTCCGDTCNCEETRNKEENLAPFKHMKKFEKDITFSSKTSKRGNNCWNINTIRVQRKSHSTSNLLSIHPCAHCFTPSSPLRAEKSSKINAKIGRPRSPRRVNTGATLTTHSKSTSCVYATTTKIETSDDIFEDCSSVDSSIINTLDRSKGNYCKDQMQEIQSVLNNIKSVCSEAEEKAKKGPLIKQCSTFGQTMSGLKLALNNLQEKCKSKDMLIEAMTGELRNRTSSISFLEVLDKFCCREIPGDCENYNDSVNNFEERKSKAAKNERIIRKMKGVRTCKCGKIHNDSDYKMVDLKEFEITDISKVTDDSVIIKWNRPKSDLVTGYDIFINGVNKSKVMSGGRTTAMIHSIDLSKNIQVSIHVVTKCGICEPPAVAVYYA</sequence>
<evidence type="ECO:0000256" key="2">
    <source>
        <dbReference type="SAM" id="MobiDB-lite"/>
    </source>
</evidence>
<feature type="compositionally biased region" description="Low complexity" evidence="2">
    <location>
        <begin position="826"/>
        <end position="843"/>
    </location>
</feature>
<feature type="region of interest" description="Disordered" evidence="2">
    <location>
        <begin position="1318"/>
        <end position="1341"/>
    </location>
</feature>
<keyword evidence="4" id="KW-1185">Reference proteome</keyword>
<feature type="coiled-coil region" evidence="1">
    <location>
        <begin position="1551"/>
        <end position="1585"/>
    </location>
</feature>
<feature type="compositionally biased region" description="Basic and acidic residues" evidence="2">
    <location>
        <begin position="1276"/>
        <end position="1290"/>
    </location>
</feature>
<dbReference type="Proteomes" id="UP001153712">
    <property type="component" value="Chromosome 2"/>
</dbReference>
<feature type="region of interest" description="Disordered" evidence="2">
    <location>
        <begin position="860"/>
        <end position="879"/>
    </location>
</feature>
<feature type="coiled-coil region" evidence="1">
    <location>
        <begin position="466"/>
        <end position="582"/>
    </location>
</feature>
<proteinExistence type="predicted"/>
<feature type="region of interest" description="Disordered" evidence="2">
    <location>
        <begin position="1264"/>
        <end position="1304"/>
    </location>
</feature>
<feature type="compositionally biased region" description="Basic and acidic residues" evidence="2">
    <location>
        <begin position="891"/>
        <end position="917"/>
    </location>
</feature>
<feature type="region of interest" description="Disordered" evidence="2">
    <location>
        <begin position="792"/>
        <end position="849"/>
    </location>
</feature>
<feature type="compositionally biased region" description="Polar residues" evidence="2">
    <location>
        <begin position="308"/>
        <end position="318"/>
    </location>
</feature>
<name>A0A9N9TPX3_PHYSR</name>
<feature type="compositionally biased region" description="Basic and acidic residues" evidence="2">
    <location>
        <begin position="359"/>
        <end position="375"/>
    </location>
</feature>
<evidence type="ECO:0000256" key="1">
    <source>
        <dbReference type="SAM" id="Coils"/>
    </source>
</evidence>
<evidence type="ECO:0000313" key="3">
    <source>
        <dbReference type="EMBL" id="CAG9859511.1"/>
    </source>
</evidence>
<feature type="region of interest" description="Disordered" evidence="2">
    <location>
        <begin position="1188"/>
        <end position="1222"/>
    </location>
</feature>